<dbReference type="CDD" id="cd22284">
    <property type="entry name" value="HD_CCDC61_N"/>
    <property type="match status" value="1"/>
</dbReference>
<feature type="compositionally biased region" description="Gly residues" evidence="1">
    <location>
        <begin position="84"/>
        <end position="101"/>
    </location>
</feature>
<dbReference type="Ensembl" id="ENSAOWT00000009841.1">
    <property type="protein sequence ID" value="ENSAOWP00000008702.1"/>
    <property type="gene ID" value="ENSAOWG00000005966.1"/>
</dbReference>
<reference evidence="2" key="1">
    <citation type="submission" date="2025-08" db="UniProtKB">
        <authorList>
            <consortium name="Ensembl"/>
        </authorList>
    </citation>
    <scope>IDENTIFICATION</scope>
</reference>
<sequence>MAKLQCLQADCVFRGGEHAVRMAVNGDALEVEVEDRLTTDQWRGEFDAAFIEDLTHKTGNFKQFGIFCSMLESALTQAAADAGGEAGGGVGGAGPAGGGAPGRQELRRQGGEGAEEDRAEPRGRAAARENQAPASGQQAPAGEPAAGQRAGGGEGVGEDPADPRQEPHRRAGLVQEGVSRPLSRPLCCFRGPPQPPRGRKGARSFTGRSRETFGEQNEGFCGGAESLQAARRQGERRGRVPPAL</sequence>
<protein>
    <submittedName>
        <fullName evidence="2">Uncharacterized protein</fullName>
    </submittedName>
</protein>
<accession>A0A8B9PA68</accession>
<dbReference type="InterPro" id="IPR049733">
    <property type="entry name" value="CCDC61_N"/>
</dbReference>
<keyword evidence="3" id="KW-1185">Reference proteome</keyword>
<dbReference type="AlphaFoldDB" id="A0A8B9PA68"/>
<proteinExistence type="predicted"/>
<organism evidence="2 3">
    <name type="scientific">Apteryx owenii</name>
    <name type="common">Little spotted kiwi</name>
    <dbReference type="NCBI Taxonomy" id="8824"/>
    <lineage>
        <taxon>Eukaryota</taxon>
        <taxon>Metazoa</taxon>
        <taxon>Chordata</taxon>
        <taxon>Craniata</taxon>
        <taxon>Vertebrata</taxon>
        <taxon>Euteleostomi</taxon>
        <taxon>Archelosauria</taxon>
        <taxon>Archosauria</taxon>
        <taxon>Dinosauria</taxon>
        <taxon>Saurischia</taxon>
        <taxon>Theropoda</taxon>
        <taxon>Coelurosauria</taxon>
        <taxon>Aves</taxon>
        <taxon>Palaeognathae</taxon>
        <taxon>Apterygiformes</taxon>
        <taxon>Apterygidae</taxon>
        <taxon>Apteryx</taxon>
    </lineage>
</organism>
<name>A0A8B9PA68_APTOW</name>
<feature type="region of interest" description="Disordered" evidence="1">
    <location>
        <begin position="82"/>
        <end position="223"/>
    </location>
</feature>
<evidence type="ECO:0000313" key="3">
    <source>
        <dbReference type="Proteomes" id="UP000694424"/>
    </source>
</evidence>
<evidence type="ECO:0000256" key="1">
    <source>
        <dbReference type="SAM" id="MobiDB-lite"/>
    </source>
</evidence>
<reference evidence="2" key="2">
    <citation type="submission" date="2025-09" db="UniProtKB">
        <authorList>
            <consortium name="Ensembl"/>
        </authorList>
    </citation>
    <scope>IDENTIFICATION</scope>
</reference>
<dbReference type="Proteomes" id="UP000694424">
    <property type="component" value="Unplaced"/>
</dbReference>
<feature type="compositionally biased region" description="Low complexity" evidence="1">
    <location>
        <begin position="128"/>
        <end position="148"/>
    </location>
</feature>
<evidence type="ECO:0000313" key="2">
    <source>
        <dbReference type="Ensembl" id="ENSAOWP00000008702.1"/>
    </source>
</evidence>